<gene>
    <name evidence="1" type="ORF">QVN81_08965</name>
    <name evidence="2" type="ORF">QVN84_06755</name>
</gene>
<dbReference type="InterPro" id="IPR011042">
    <property type="entry name" value="6-blade_b-propeller_TolB-like"/>
</dbReference>
<evidence type="ECO:0000313" key="3">
    <source>
        <dbReference type="Proteomes" id="UP001167831"/>
    </source>
</evidence>
<evidence type="ECO:0000313" key="2">
    <source>
        <dbReference type="EMBL" id="MDN0025221.1"/>
    </source>
</evidence>
<dbReference type="EMBL" id="JAUEIF010000004">
    <property type="protein sequence ID" value="MDN0025221.1"/>
    <property type="molecule type" value="Genomic_DNA"/>
</dbReference>
<keyword evidence="3" id="KW-1185">Reference proteome</keyword>
<evidence type="ECO:0000313" key="4">
    <source>
        <dbReference type="Proteomes" id="UP001168478"/>
    </source>
</evidence>
<dbReference type="Proteomes" id="UP001167831">
    <property type="component" value="Unassembled WGS sequence"/>
</dbReference>
<reference evidence="2" key="1">
    <citation type="submission" date="2023-06" db="EMBL/GenBank/DDBJ databases">
        <authorList>
            <person name="Zeman M."/>
            <person name="Kubasova T."/>
            <person name="Jahodarova E."/>
            <person name="Nykrynova M."/>
            <person name="Rychlik I."/>
        </authorList>
    </citation>
    <scope>NUCLEOTIDE SEQUENCE</scope>
    <source>
        <strain evidence="2">ET15</strain>
        <strain evidence="1">ET37</strain>
    </source>
</reference>
<dbReference type="Gene3D" id="2.120.10.30">
    <property type="entry name" value="TolB, C-terminal domain"/>
    <property type="match status" value="1"/>
</dbReference>
<dbReference type="PROSITE" id="PS51257">
    <property type="entry name" value="PROKAR_LIPOPROTEIN"/>
    <property type="match status" value="1"/>
</dbReference>
<sequence length="408" mass="46199">MKHTFIRLLVLFCAGILVVSCREQKKSTPAGVDVKEVTFKEAPKDFLIASSFKNIHMIQLEATEESLISDIKRVVDVDGKVYVLTRNNEIFCFDRATGKYIRTIGRLGEGPGEYVSARDICYNEKEKCICVVDYYKGAIHNYALDGRFLGDRKLDEETAKGVNLTFFADCAPDGNMLLSLSMSAKKTSRDHVYMMLRPDGTSTGVDVFSPVKAEIGTIEVSRHPIAKSEDGLRFFKFLNDTIFTLSGDEVVPFCKLNLGRKMPDKKILAKTGPYNLLNTAKLYKSGYSLALCELYEDKNYILVLTEPLTLQGRENYLINKKTLEGIHIKGSAELAVEGVMFLEGRLMPSVIDSNRNEFISWFAPIWIECMRDDIFAKNLDVKLYKKEMRTFFEKADPDGNPCLVFYEN</sequence>
<reference evidence="2" key="2">
    <citation type="submission" date="2023-08" db="EMBL/GenBank/DDBJ databases">
        <title>Identification and characterization of horizontal gene transfer across gut microbiota members of farm animals based on homology search.</title>
        <authorList>
            <person name="Schwarzerova J."/>
            <person name="Nykrynova M."/>
            <person name="Jureckova K."/>
            <person name="Cejkova D."/>
            <person name="Rychlik I."/>
        </authorList>
    </citation>
    <scope>NUCLEOTIDE SEQUENCE</scope>
    <source>
        <strain evidence="2">ET15</strain>
        <strain evidence="1">ET37</strain>
    </source>
</reference>
<dbReference type="RefSeq" id="WP_289825613.1">
    <property type="nucleotide sequence ID" value="NZ_JAUEIE010000008.1"/>
</dbReference>
<comment type="caution">
    <text evidence="2">The sequence shown here is derived from an EMBL/GenBank/DDBJ whole genome shotgun (WGS) entry which is preliminary data.</text>
</comment>
<dbReference type="AlphaFoldDB" id="A0AAW7JMC4"/>
<dbReference type="SUPFAM" id="SSF75011">
    <property type="entry name" value="3-carboxy-cis,cis-mucoante lactonizing enzyme"/>
    <property type="match status" value="1"/>
</dbReference>
<proteinExistence type="predicted"/>
<dbReference type="Pfam" id="PF17170">
    <property type="entry name" value="DUF5128"/>
    <property type="match status" value="1"/>
</dbReference>
<name>A0AAW7JMC4_9BACT</name>
<evidence type="ECO:0000313" key="1">
    <source>
        <dbReference type="EMBL" id="MDN0023146.1"/>
    </source>
</evidence>
<dbReference type="Proteomes" id="UP001168478">
    <property type="component" value="Unassembled WGS sequence"/>
</dbReference>
<protein>
    <submittedName>
        <fullName evidence="2">6-bladed beta-propeller</fullName>
    </submittedName>
</protein>
<dbReference type="EMBL" id="JAUEIE010000008">
    <property type="protein sequence ID" value="MDN0023146.1"/>
    <property type="molecule type" value="Genomic_DNA"/>
</dbReference>
<organism evidence="2 4">
    <name type="scientific">Leyella lascolaii</name>
    <dbReference type="NCBI Taxonomy" id="1776379"/>
    <lineage>
        <taxon>Bacteria</taxon>
        <taxon>Pseudomonadati</taxon>
        <taxon>Bacteroidota</taxon>
        <taxon>Bacteroidia</taxon>
        <taxon>Bacteroidales</taxon>
        <taxon>Prevotellaceae</taxon>
        <taxon>Leyella</taxon>
    </lineage>
</organism>
<accession>A0AAW7JMC4</accession>